<dbReference type="Pfam" id="PF11863">
    <property type="entry name" value="DUF3383"/>
    <property type="match status" value="1"/>
</dbReference>
<dbReference type="RefSeq" id="WP_212142214.1">
    <property type="nucleotide sequence ID" value="NZ_JAGSSW010000006.1"/>
</dbReference>
<dbReference type="InterPro" id="IPR021808">
    <property type="entry name" value="DUF3383"/>
</dbReference>
<sequence length="501" mass="54341">MSLSIKRVVNVALNTQGQIAKNRDFSIVAILTDEPCEAFSDINRRFINVASAQDAALNFGSNAKVVAAAKAVFSVSGIKKAIIAKWVKTERETTAMPNELRGSALSVGISRFKDITDGSFKLSVGGAVKIYSEIDLSETVDLAEVATKITQKISPDGLKAVYDIDGNRFKIIATQAGANADTKLGYLEQNESGTFLGEMLNLIDGKADIKNGTDSITLKKESLNEALDKLYNATQGFYGVYSAITLNDDEILTLDEWVSTVATPCIAGYTLTKQGHLGDEKSNVIKKIAKKDSGRFIAVYNNTGEPHVAAELLAQSISTNWEASYSAKTLKFKNLTTAQSDESITLDIAQKCDNLGVNYYTDYDGVSMVTEGVSVGGKFIDETVGLDAFNDRVQKEVFNTLKAAKKIPQTDKGQVKLIAAIKRVCNQFVANGFIAPGQWRGDDVGTLTSGDYLELGYYVYSPSYTEQLQTDREARKATPLNVAIKLAGAIHSVDILINYNR</sequence>
<organism evidence="1 2">
    <name type="scientific">Campylobacter anatolicus</name>
    <dbReference type="NCBI Taxonomy" id="2829105"/>
    <lineage>
        <taxon>Bacteria</taxon>
        <taxon>Pseudomonadati</taxon>
        <taxon>Campylobacterota</taxon>
        <taxon>Epsilonproteobacteria</taxon>
        <taxon>Campylobacterales</taxon>
        <taxon>Campylobacteraceae</taxon>
        <taxon>Campylobacter</taxon>
    </lineage>
</organism>
<evidence type="ECO:0000313" key="1">
    <source>
        <dbReference type="EMBL" id="MBR8464281.1"/>
    </source>
</evidence>
<evidence type="ECO:0000313" key="2">
    <source>
        <dbReference type="Proteomes" id="UP000682951"/>
    </source>
</evidence>
<keyword evidence="2" id="KW-1185">Reference proteome</keyword>
<dbReference type="Proteomes" id="UP000682951">
    <property type="component" value="Unassembled WGS sequence"/>
</dbReference>
<protein>
    <submittedName>
        <fullName evidence="1">DUF3383 domain-containing protein</fullName>
    </submittedName>
</protein>
<dbReference type="EMBL" id="JAGSSW010000006">
    <property type="protein sequence ID" value="MBR8464281.1"/>
    <property type="molecule type" value="Genomic_DNA"/>
</dbReference>
<proteinExistence type="predicted"/>
<comment type="caution">
    <text evidence="1">The sequence shown here is derived from an EMBL/GenBank/DDBJ whole genome shotgun (WGS) entry which is preliminary data.</text>
</comment>
<accession>A0ABS5HJP1</accession>
<gene>
    <name evidence="1" type="ORF">KDD93_06865</name>
</gene>
<name>A0ABS5HJP1_9BACT</name>
<reference evidence="1 2" key="1">
    <citation type="submission" date="2021-04" db="EMBL/GenBank/DDBJ databases">
        <title>Molecular and phenotypic characterization and identification of bacterial isolates recovered from the Anatolian ground squirrels (Spermophilus xanthoprymnus) and which have the potential to form a new species in the Campylobacter genus.</title>
        <authorList>
            <person name="Aydin F."/>
            <person name="Abay S."/>
            <person name="Kayman T."/>
            <person name="Karakaya E."/>
            <person name="Mustak H.K."/>
            <person name="Mustak I.B."/>
            <person name="Bilgin N."/>
            <person name="Duzler A."/>
            <person name="Sahin O."/>
            <person name="Guran O."/>
            <person name="Saticioglu I.B."/>
        </authorList>
    </citation>
    <scope>NUCLEOTIDE SEQUENCE [LARGE SCALE GENOMIC DNA]</scope>
    <source>
        <strain evidence="2">faydin-G24</strain>
    </source>
</reference>